<organism evidence="2 3">
    <name type="scientific">Periplaneta americana</name>
    <name type="common">American cockroach</name>
    <name type="synonym">Blatta americana</name>
    <dbReference type="NCBI Taxonomy" id="6978"/>
    <lineage>
        <taxon>Eukaryota</taxon>
        <taxon>Metazoa</taxon>
        <taxon>Ecdysozoa</taxon>
        <taxon>Arthropoda</taxon>
        <taxon>Hexapoda</taxon>
        <taxon>Insecta</taxon>
        <taxon>Pterygota</taxon>
        <taxon>Neoptera</taxon>
        <taxon>Polyneoptera</taxon>
        <taxon>Dictyoptera</taxon>
        <taxon>Blattodea</taxon>
        <taxon>Blattoidea</taxon>
        <taxon>Blattidae</taxon>
        <taxon>Blattinae</taxon>
        <taxon>Periplaneta</taxon>
    </lineage>
</organism>
<dbReference type="Proteomes" id="UP001148838">
    <property type="component" value="Unassembled WGS sequence"/>
</dbReference>
<proteinExistence type="predicted"/>
<evidence type="ECO:0000313" key="3">
    <source>
        <dbReference type="Proteomes" id="UP001148838"/>
    </source>
</evidence>
<gene>
    <name evidence="2" type="ORF">ANN_26177</name>
</gene>
<name>A0ABQ8S572_PERAM</name>
<reference evidence="2 3" key="1">
    <citation type="journal article" date="2022" name="Allergy">
        <title>Genome assembly and annotation of Periplaneta americana reveal a comprehensive cockroach allergen profile.</title>
        <authorList>
            <person name="Wang L."/>
            <person name="Xiong Q."/>
            <person name="Saelim N."/>
            <person name="Wang L."/>
            <person name="Nong W."/>
            <person name="Wan A.T."/>
            <person name="Shi M."/>
            <person name="Liu X."/>
            <person name="Cao Q."/>
            <person name="Hui J.H.L."/>
            <person name="Sookrung N."/>
            <person name="Leung T.F."/>
            <person name="Tungtrongchitr A."/>
            <person name="Tsui S.K.W."/>
        </authorList>
    </citation>
    <scope>NUCLEOTIDE SEQUENCE [LARGE SCALE GENOMIC DNA]</scope>
    <source>
        <strain evidence="2">PWHHKU_190912</strain>
    </source>
</reference>
<comment type="caution">
    <text evidence="2">The sequence shown here is derived from an EMBL/GenBank/DDBJ whole genome shotgun (WGS) entry which is preliminary data.</text>
</comment>
<feature type="region of interest" description="Disordered" evidence="1">
    <location>
        <begin position="1"/>
        <end position="23"/>
    </location>
</feature>
<accession>A0ABQ8S572</accession>
<sequence>MEKKSRRCESDEDDLTTTNAKLDDTNSFAPKELAEDSKIDFLLWNVEGLKSILELAPNELLAKQDVLVLTETFMTDNIDIPGFYATHVSATQGLRGRPIWGISCYY</sequence>
<keyword evidence="3" id="KW-1185">Reference proteome</keyword>
<evidence type="ECO:0000256" key="1">
    <source>
        <dbReference type="SAM" id="MobiDB-lite"/>
    </source>
</evidence>
<dbReference type="EMBL" id="JAJSOF020000036">
    <property type="protein sequence ID" value="KAJ4429174.1"/>
    <property type="molecule type" value="Genomic_DNA"/>
</dbReference>
<evidence type="ECO:0000313" key="2">
    <source>
        <dbReference type="EMBL" id="KAJ4429174.1"/>
    </source>
</evidence>
<protein>
    <submittedName>
        <fullName evidence="2">Uncharacterized protein</fullName>
    </submittedName>
</protein>